<feature type="compositionally biased region" description="Polar residues" evidence="6">
    <location>
        <begin position="827"/>
        <end position="840"/>
    </location>
</feature>
<dbReference type="PANTHER" id="PTHR31845:SF19">
    <property type="entry name" value="TRANSCRIPTION FACTOR DOMAIN-CONTAINING PROTEIN"/>
    <property type="match status" value="1"/>
</dbReference>
<feature type="compositionally biased region" description="Low complexity" evidence="6">
    <location>
        <begin position="195"/>
        <end position="213"/>
    </location>
</feature>
<keyword evidence="4" id="KW-0804">Transcription</keyword>
<evidence type="ECO:0000313" key="8">
    <source>
        <dbReference type="EMBL" id="PWZ02182.1"/>
    </source>
</evidence>
<dbReference type="GO" id="GO:0000976">
    <property type="term" value="F:transcription cis-regulatory region binding"/>
    <property type="evidence" value="ECO:0007669"/>
    <property type="project" value="TreeGrafter"/>
</dbReference>
<dbReference type="PROSITE" id="PS50048">
    <property type="entry name" value="ZN2_CY6_FUNGAL_2"/>
    <property type="match status" value="1"/>
</dbReference>
<dbReference type="InterPro" id="IPR001138">
    <property type="entry name" value="Zn2Cys6_DnaBD"/>
</dbReference>
<protein>
    <recommendedName>
        <fullName evidence="7">Zn(2)-C6 fungal-type domain-containing protein</fullName>
    </recommendedName>
</protein>
<evidence type="ECO:0000256" key="4">
    <source>
        <dbReference type="ARBA" id="ARBA00023163"/>
    </source>
</evidence>
<feature type="region of interest" description="Disordered" evidence="6">
    <location>
        <begin position="634"/>
        <end position="658"/>
    </location>
</feature>
<dbReference type="GO" id="GO:0000981">
    <property type="term" value="F:DNA-binding transcription factor activity, RNA polymerase II-specific"/>
    <property type="evidence" value="ECO:0007669"/>
    <property type="project" value="InterPro"/>
</dbReference>
<dbReference type="Proteomes" id="UP000246740">
    <property type="component" value="Unassembled WGS sequence"/>
</dbReference>
<keyword evidence="2" id="KW-0805">Transcription regulation</keyword>
<dbReference type="CDD" id="cd00067">
    <property type="entry name" value="GAL4"/>
    <property type="match status" value="1"/>
</dbReference>
<dbReference type="GO" id="GO:0005634">
    <property type="term" value="C:nucleus"/>
    <property type="evidence" value="ECO:0007669"/>
    <property type="project" value="UniProtKB-SubCell"/>
</dbReference>
<feature type="compositionally biased region" description="Low complexity" evidence="6">
    <location>
        <begin position="143"/>
        <end position="153"/>
    </location>
</feature>
<feature type="compositionally biased region" description="Polar residues" evidence="6">
    <location>
        <begin position="59"/>
        <end position="69"/>
    </location>
</feature>
<feature type="region of interest" description="Disordered" evidence="6">
    <location>
        <begin position="29"/>
        <end position="74"/>
    </location>
</feature>
<feature type="region of interest" description="Disordered" evidence="6">
    <location>
        <begin position="1003"/>
        <end position="1028"/>
    </location>
</feature>
<proteinExistence type="predicted"/>
<feature type="compositionally biased region" description="Low complexity" evidence="6">
    <location>
        <begin position="47"/>
        <end position="58"/>
    </location>
</feature>
<keyword evidence="5" id="KW-0539">Nucleus</keyword>
<evidence type="ECO:0000259" key="7">
    <source>
        <dbReference type="PROSITE" id="PS50048"/>
    </source>
</evidence>
<feature type="compositionally biased region" description="Basic and acidic residues" evidence="6">
    <location>
        <begin position="879"/>
        <end position="894"/>
    </location>
</feature>
<dbReference type="Pfam" id="PF00172">
    <property type="entry name" value="Zn_clus"/>
    <property type="match status" value="1"/>
</dbReference>
<evidence type="ECO:0000256" key="3">
    <source>
        <dbReference type="ARBA" id="ARBA00023125"/>
    </source>
</evidence>
<dbReference type="InterPro" id="IPR051089">
    <property type="entry name" value="prtT"/>
</dbReference>
<sequence length="1028" mass="110003">MASMSASPKPDPYHDALYQLASTAAESSASPHSAYGASAGMPRHETSSSSSAGPTSQSIATASAGSQIASGPEKKISCMECRQSKVKCAGGEPCSRCKRLGKDCYYRSHKRGRKSDSSKIQKLEKTVDSLTKALEHFSKHNSVEVSSAIPSSSRDGMHTSPEPLGPPQASSSRSTASQPAPNFGSPAQTESYLHQQQQPRPYPYSRSLSLSSPAFRPPHHREQAVPSSHWSAPRQISSATPTSDDPDEPDNLGLPTLSNPLKLLAHASDSARDRDLEDSAVLALQGATGGAAAASNSSNRAGRAAASSTSTFSHVYGASTGSVATNAASGPSSQAQAKSVGFGPARGKAFFSVGLFSPKPDNLPSFDPIQRGILTVAEAESLFSVYMQFINPPLTLLDPHLHTFDHVRASSALLLCSACWIGAKYRVEGIRVAAHLEAHIRSTLLPTILMEGFRSAEIAQAFVILATYHPPTTTLAEDRSWSYIGFGIRIASELDMNNKISVRPANREHNPELARRLRNRERTWLNLWLSETSLSQHMGRRPTLAIDPVVMGCASWHLDEFALPEDKAMVAVVQLRLVMMRNIELFENFVDISTSYQPAHRTAMQVEYFRKTCAMDLDTWLATWAGRSDSAAAASSTSSDIGTATPSSEGPPHPRPPQRLQKAKLYYWYARLILDTIALKCSQLGLEVLLPIYKDAYASAMAYLGLFVATMVPNGLLWGHNSTVVTPAYCAIFALRVTGMVAVGHSSRSGNAAPASSNEQSQALYMDIDAEYTFEMVEKVTKVFEEAGNVTPHRQGAAGSYAPFLATVLHKARTAWQAKTAAASQKDAISTGNTPASLSASAERYAPQSRTGSVHQGKRHLEDDAAASMPPNGRANKVKRQDKATSASRTDESQRQPSSSQTAPTTPRGAAASGAMMAPPTTTYGNAMGIAADDQFFRQMMQFQAGPSGVQTIPGQSAADGAVTGAAADPLDWDLSMLDGFLGESLFSDMSFMSGEHLNATAAPQQTPLQSMPTDTINNHGTTMSRKS</sequence>
<dbReference type="GO" id="GO:0008270">
    <property type="term" value="F:zinc ion binding"/>
    <property type="evidence" value="ECO:0007669"/>
    <property type="project" value="InterPro"/>
</dbReference>
<evidence type="ECO:0000256" key="5">
    <source>
        <dbReference type="ARBA" id="ARBA00023242"/>
    </source>
</evidence>
<keyword evidence="9" id="KW-1185">Reference proteome</keyword>
<reference evidence="8 9" key="1">
    <citation type="journal article" date="2018" name="Mol. Biol. Evol.">
        <title>Broad Genomic Sampling Reveals a Smut Pathogenic Ancestry of the Fungal Clade Ustilaginomycotina.</title>
        <authorList>
            <person name="Kijpornyongpan T."/>
            <person name="Mondo S.J."/>
            <person name="Barry K."/>
            <person name="Sandor L."/>
            <person name="Lee J."/>
            <person name="Lipzen A."/>
            <person name="Pangilinan J."/>
            <person name="LaButti K."/>
            <person name="Hainaut M."/>
            <person name="Henrissat B."/>
            <person name="Grigoriev I.V."/>
            <person name="Spatafora J.W."/>
            <person name="Aime M.C."/>
        </authorList>
    </citation>
    <scope>NUCLEOTIDE SEQUENCE [LARGE SCALE GENOMIC DNA]</scope>
    <source>
        <strain evidence="8 9">MCA 3645</strain>
    </source>
</reference>
<dbReference type="InParanoid" id="A0A317XVQ9"/>
<gene>
    <name evidence="8" type="ORF">BCV70DRAFT_58581</name>
</gene>
<feature type="domain" description="Zn(2)-C6 fungal-type" evidence="7">
    <location>
        <begin position="77"/>
        <end position="106"/>
    </location>
</feature>
<dbReference type="CDD" id="cd12148">
    <property type="entry name" value="fungal_TF_MHR"/>
    <property type="match status" value="1"/>
</dbReference>
<dbReference type="Gene3D" id="4.10.240.10">
    <property type="entry name" value="Zn(2)-C6 fungal-type DNA-binding domain"/>
    <property type="match status" value="1"/>
</dbReference>
<feature type="compositionally biased region" description="Low complexity" evidence="6">
    <location>
        <begin position="634"/>
        <end position="648"/>
    </location>
</feature>
<keyword evidence="3" id="KW-0238">DNA-binding</keyword>
<evidence type="ECO:0000256" key="6">
    <source>
        <dbReference type="SAM" id="MobiDB-lite"/>
    </source>
</evidence>
<dbReference type="PROSITE" id="PS00463">
    <property type="entry name" value="ZN2_CY6_FUNGAL_1"/>
    <property type="match status" value="1"/>
</dbReference>
<dbReference type="STRING" id="1882483.A0A317XVQ9"/>
<dbReference type="InterPro" id="IPR036864">
    <property type="entry name" value="Zn2-C6_fun-type_DNA-bd_sf"/>
</dbReference>
<dbReference type="SUPFAM" id="SSF57701">
    <property type="entry name" value="Zn2/Cys6 DNA-binding domain"/>
    <property type="match status" value="1"/>
</dbReference>
<accession>A0A317XVQ9</accession>
<feature type="compositionally biased region" description="Low complexity" evidence="6">
    <location>
        <begin position="909"/>
        <end position="918"/>
    </location>
</feature>
<dbReference type="AlphaFoldDB" id="A0A317XVQ9"/>
<evidence type="ECO:0000256" key="2">
    <source>
        <dbReference type="ARBA" id="ARBA00023015"/>
    </source>
</evidence>
<dbReference type="EMBL" id="KZ819189">
    <property type="protein sequence ID" value="PWZ02182.1"/>
    <property type="molecule type" value="Genomic_DNA"/>
</dbReference>
<feature type="region of interest" description="Disordered" evidence="6">
    <location>
        <begin position="137"/>
        <end position="257"/>
    </location>
</feature>
<dbReference type="SMART" id="SM00066">
    <property type="entry name" value="GAL4"/>
    <property type="match status" value="1"/>
</dbReference>
<feature type="region of interest" description="Disordered" evidence="6">
    <location>
        <begin position="822"/>
        <end position="918"/>
    </location>
</feature>
<feature type="compositionally biased region" description="Polar residues" evidence="6">
    <location>
        <begin position="168"/>
        <end position="194"/>
    </location>
</feature>
<evidence type="ECO:0000256" key="1">
    <source>
        <dbReference type="ARBA" id="ARBA00004123"/>
    </source>
</evidence>
<dbReference type="OrthoDB" id="3163292at2759"/>
<organism evidence="8 9">
    <name type="scientific">Testicularia cyperi</name>
    <dbReference type="NCBI Taxonomy" id="1882483"/>
    <lineage>
        <taxon>Eukaryota</taxon>
        <taxon>Fungi</taxon>
        <taxon>Dikarya</taxon>
        <taxon>Basidiomycota</taxon>
        <taxon>Ustilaginomycotina</taxon>
        <taxon>Ustilaginomycetes</taxon>
        <taxon>Ustilaginales</taxon>
        <taxon>Anthracoideaceae</taxon>
        <taxon>Testicularia</taxon>
    </lineage>
</organism>
<feature type="compositionally biased region" description="Polar residues" evidence="6">
    <location>
        <begin position="225"/>
        <end position="243"/>
    </location>
</feature>
<comment type="subcellular location">
    <subcellularLocation>
        <location evidence="1">Nucleus</location>
    </subcellularLocation>
</comment>
<dbReference type="PANTHER" id="PTHR31845">
    <property type="entry name" value="FINGER DOMAIN PROTEIN, PUTATIVE-RELATED"/>
    <property type="match status" value="1"/>
</dbReference>
<evidence type="ECO:0000313" key="9">
    <source>
        <dbReference type="Proteomes" id="UP000246740"/>
    </source>
</evidence>
<feature type="compositionally biased region" description="Polar residues" evidence="6">
    <location>
        <begin position="895"/>
        <end position="905"/>
    </location>
</feature>
<name>A0A317XVQ9_9BASI</name>